<evidence type="ECO:0000256" key="2">
    <source>
        <dbReference type="ARBA" id="ARBA00005887"/>
    </source>
</evidence>
<keyword evidence="4 8" id="KW-0812">Transmembrane</keyword>
<dbReference type="PANTHER" id="PTHR43029">
    <property type="entry name" value="AMMONIUM TRANSPORTER MEP2"/>
    <property type="match status" value="1"/>
</dbReference>
<dbReference type="Gene3D" id="1.10.3430.10">
    <property type="entry name" value="Ammonium transporter AmtB like domains"/>
    <property type="match status" value="1"/>
</dbReference>
<feature type="transmembrane region" description="Helical" evidence="8">
    <location>
        <begin position="18"/>
        <end position="39"/>
    </location>
</feature>
<dbReference type="GO" id="GO:0008519">
    <property type="term" value="F:ammonium channel activity"/>
    <property type="evidence" value="ECO:0007669"/>
    <property type="project" value="InterPro"/>
</dbReference>
<dbReference type="PRINTS" id="PR00342">
    <property type="entry name" value="RHESUSRHD"/>
</dbReference>
<evidence type="ECO:0000256" key="7">
    <source>
        <dbReference type="ARBA" id="ARBA00023177"/>
    </source>
</evidence>
<evidence type="ECO:0000313" key="11">
    <source>
        <dbReference type="Proteomes" id="UP000192050"/>
    </source>
</evidence>
<dbReference type="GeneID" id="31676843"/>
<feature type="transmembrane region" description="Helical" evidence="8">
    <location>
        <begin position="394"/>
        <end position="416"/>
    </location>
</feature>
<comment type="similarity">
    <text evidence="2">Belongs to the ammonia transporter channel (TC 1.A.11.2) family.</text>
</comment>
<dbReference type="InterPro" id="IPR001905">
    <property type="entry name" value="Ammonium_transpt"/>
</dbReference>
<dbReference type="Pfam" id="PF00909">
    <property type="entry name" value="Ammonium_transp"/>
    <property type="match status" value="1"/>
</dbReference>
<dbReference type="STRING" id="74969.FAD_1351"/>
<feature type="transmembrane region" description="Helical" evidence="8">
    <location>
        <begin position="60"/>
        <end position="81"/>
    </location>
</feature>
<dbReference type="PANTHER" id="PTHR43029:SF10">
    <property type="entry name" value="AMMONIUM TRANSPORTER MEP2"/>
    <property type="match status" value="1"/>
</dbReference>
<evidence type="ECO:0000256" key="6">
    <source>
        <dbReference type="ARBA" id="ARBA00023136"/>
    </source>
</evidence>
<keyword evidence="6 8" id="KW-0472">Membrane</keyword>
<reference evidence="10 11" key="1">
    <citation type="submission" date="2011-10" db="EMBL/GenBank/DDBJ databases">
        <title>Metabolic and evolutionary patterns in the extreme acidophile Ferroplasma acidiphilum.</title>
        <authorList>
            <person name="Golyshina O.V."/>
            <person name="Kozyavkin S.A."/>
            <person name="Tatusov R.L."/>
            <person name="Slesarev A.I."/>
            <person name="Golyshin P.N."/>
        </authorList>
    </citation>
    <scope>NUCLEOTIDE SEQUENCE [LARGE SCALE GENOMIC DNA]</scope>
    <source>
        <strain evidence="11">Y</strain>
    </source>
</reference>
<feature type="transmembrane region" description="Helical" evidence="8">
    <location>
        <begin position="283"/>
        <end position="300"/>
    </location>
</feature>
<evidence type="ECO:0000256" key="1">
    <source>
        <dbReference type="ARBA" id="ARBA00004141"/>
    </source>
</evidence>
<evidence type="ECO:0000256" key="5">
    <source>
        <dbReference type="ARBA" id="ARBA00022989"/>
    </source>
</evidence>
<feature type="transmembrane region" description="Helical" evidence="8">
    <location>
        <begin position="148"/>
        <end position="167"/>
    </location>
</feature>
<dbReference type="OrthoDB" id="10960at2157"/>
<dbReference type="InterPro" id="IPR029020">
    <property type="entry name" value="Ammonium/urea_transptr"/>
</dbReference>
<feature type="transmembrane region" description="Helical" evidence="8">
    <location>
        <begin position="347"/>
        <end position="374"/>
    </location>
</feature>
<accession>A0A1V0N535</accession>
<dbReference type="EMBL" id="CP015363">
    <property type="protein sequence ID" value="ARD85214.1"/>
    <property type="molecule type" value="Genomic_DNA"/>
</dbReference>
<comment type="subcellular location">
    <subcellularLocation>
        <location evidence="1">Membrane</location>
        <topology evidence="1">Multi-pass membrane protein</topology>
    </subcellularLocation>
</comment>
<dbReference type="KEGG" id="fai:FAD_1351"/>
<gene>
    <name evidence="10" type="ORF">FAD_1351</name>
</gene>
<keyword evidence="7" id="KW-0924">Ammonia transport</keyword>
<evidence type="ECO:0000256" key="3">
    <source>
        <dbReference type="ARBA" id="ARBA00022448"/>
    </source>
</evidence>
<evidence type="ECO:0000256" key="4">
    <source>
        <dbReference type="ARBA" id="ARBA00022692"/>
    </source>
</evidence>
<proteinExistence type="inferred from homology"/>
<dbReference type="InterPro" id="IPR024041">
    <property type="entry name" value="NH4_transpt_AmtB-like_dom"/>
</dbReference>
<keyword evidence="11" id="KW-1185">Reference proteome</keyword>
<dbReference type="GO" id="GO:0005886">
    <property type="term" value="C:plasma membrane"/>
    <property type="evidence" value="ECO:0007669"/>
    <property type="project" value="InterPro"/>
</dbReference>
<feature type="transmembrane region" description="Helical" evidence="8">
    <location>
        <begin position="187"/>
        <end position="205"/>
    </location>
</feature>
<protein>
    <submittedName>
        <fullName evidence="10">Ammonia permease</fullName>
    </submittedName>
</protein>
<feature type="transmembrane region" description="Helical" evidence="8">
    <location>
        <begin position="306"/>
        <end position="326"/>
    </location>
</feature>
<evidence type="ECO:0000259" key="9">
    <source>
        <dbReference type="Pfam" id="PF00909"/>
    </source>
</evidence>
<dbReference type="Proteomes" id="UP000192050">
    <property type="component" value="Chromosome"/>
</dbReference>
<dbReference type="AlphaFoldDB" id="A0A1V0N535"/>
<name>A0A1V0N535_9ARCH</name>
<dbReference type="SUPFAM" id="SSF111352">
    <property type="entry name" value="Ammonium transporter"/>
    <property type="match status" value="1"/>
</dbReference>
<dbReference type="InterPro" id="IPR002229">
    <property type="entry name" value="RhesusRHD"/>
</dbReference>
<feature type="domain" description="Ammonium transporter AmtB-like" evidence="9">
    <location>
        <begin position="18"/>
        <end position="418"/>
    </location>
</feature>
<keyword evidence="5 8" id="KW-1133">Transmembrane helix</keyword>
<feature type="transmembrane region" description="Helical" evidence="8">
    <location>
        <begin position="254"/>
        <end position="276"/>
    </location>
</feature>
<evidence type="ECO:0000256" key="8">
    <source>
        <dbReference type="SAM" id="Phobius"/>
    </source>
</evidence>
<evidence type="ECO:0000313" key="10">
    <source>
        <dbReference type="EMBL" id="ARD85214.1"/>
    </source>
</evidence>
<organism evidence="10 11">
    <name type="scientific">Ferroplasma acidiphilum</name>
    <dbReference type="NCBI Taxonomy" id="74969"/>
    <lineage>
        <taxon>Archaea</taxon>
        <taxon>Methanobacteriati</taxon>
        <taxon>Thermoplasmatota</taxon>
        <taxon>Thermoplasmata</taxon>
        <taxon>Thermoplasmatales</taxon>
        <taxon>Ferroplasmaceae</taxon>
        <taxon>Ferroplasma</taxon>
    </lineage>
</organism>
<sequence>MFDFIDYLSISNILINNLWIVIAAIFIFAMTIAVGFLEVGELGKKFKNSMLKTIVITGTAMFVMSIIGFNTAFAPTLYGIIGNPFYKDGFMLGGFSPGVIFNTWWSMGTSYFNTGLTTGSYFFFETACAAVTLALVGVIVLNKVKFGAFFAFSIVYFIFIWNLPAAWIWNPSGWLYQMGMRDFAGGIVVHGAAAIAGLAIIYEIWMEERKKGLKTSLKVNIKPDYQWLAVGILILWIGWFGFNPGSVLAFNDDVLVVVIATFIASGAGMVSTMLFSRMFDRETPIIIVAVNGILMGLIIVTPLAGFVSPASALILGLIGGPLYVGAEKLFAKVKWFSDPVGLFPAHGVGGIFGVLMIGLFTQHAFAAASGNAILPNGLLFDGGFAALRQLGIEAFGVFVVVITVFAISFLAIFIIAKLSHGILNEDAYKNLEK</sequence>
<dbReference type="RefSeq" id="WP_081142840.1">
    <property type="nucleotide sequence ID" value="NZ_CP015363.1"/>
</dbReference>
<keyword evidence="3" id="KW-0813">Transport</keyword>
<feature type="transmembrane region" description="Helical" evidence="8">
    <location>
        <begin position="225"/>
        <end position="242"/>
    </location>
</feature>
<feature type="transmembrane region" description="Helical" evidence="8">
    <location>
        <begin position="121"/>
        <end position="141"/>
    </location>
</feature>